<keyword evidence="1" id="KW-1133">Transmembrane helix</keyword>
<proteinExistence type="predicted"/>
<keyword evidence="1" id="KW-0812">Transmembrane</keyword>
<feature type="transmembrane region" description="Helical" evidence="1">
    <location>
        <begin position="46"/>
        <end position="64"/>
    </location>
</feature>
<dbReference type="AlphaFoldDB" id="A0A1N7RV90"/>
<dbReference type="Proteomes" id="UP000187012">
    <property type="component" value="Unassembled WGS sequence"/>
</dbReference>
<evidence type="ECO:0000256" key="1">
    <source>
        <dbReference type="SAM" id="Phobius"/>
    </source>
</evidence>
<evidence type="ECO:0000313" key="2">
    <source>
        <dbReference type="EMBL" id="SIT38643.1"/>
    </source>
</evidence>
<keyword evidence="1" id="KW-0472">Membrane</keyword>
<sequence length="73" mass="8075">MATAGVSDPLLPPPHPDNIATIAHATMLLFTWPLHRKVNSHIHSAILLISLNSLCIASILFVYFDKHIPLLVR</sequence>
<protein>
    <submittedName>
        <fullName evidence="2">Uncharacterized protein</fullName>
    </submittedName>
</protein>
<organism evidence="2 3">
    <name type="scientific">Paraburkholderia ribeironis</name>
    <dbReference type="NCBI Taxonomy" id="1247936"/>
    <lineage>
        <taxon>Bacteria</taxon>
        <taxon>Pseudomonadati</taxon>
        <taxon>Pseudomonadota</taxon>
        <taxon>Betaproteobacteria</taxon>
        <taxon>Burkholderiales</taxon>
        <taxon>Burkholderiaceae</taxon>
        <taxon>Paraburkholderia</taxon>
    </lineage>
</organism>
<accession>A0A1N7RV90</accession>
<evidence type="ECO:0000313" key="3">
    <source>
        <dbReference type="Proteomes" id="UP000187012"/>
    </source>
</evidence>
<reference evidence="2 3" key="1">
    <citation type="submission" date="2016-12" db="EMBL/GenBank/DDBJ databases">
        <authorList>
            <person name="Song W.-J."/>
            <person name="Kurnit D.M."/>
        </authorList>
    </citation>
    <scope>NUCLEOTIDE SEQUENCE [LARGE SCALE GENOMIC DNA]</scope>
    <source>
        <strain evidence="2 3">STM7296</strain>
    </source>
</reference>
<gene>
    <name evidence="2" type="ORF">BN2475_160023</name>
</gene>
<name>A0A1N7RV90_9BURK</name>
<dbReference type="EMBL" id="CYGX02000016">
    <property type="protein sequence ID" value="SIT38643.1"/>
    <property type="molecule type" value="Genomic_DNA"/>
</dbReference>
<keyword evidence="3" id="KW-1185">Reference proteome</keyword>